<dbReference type="NCBIfam" id="TIGR00254">
    <property type="entry name" value="GGDEF"/>
    <property type="match status" value="1"/>
</dbReference>
<dbReference type="PROSITE" id="PS50887">
    <property type="entry name" value="GGDEF"/>
    <property type="match status" value="1"/>
</dbReference>
<evidence type="ECO:0000313" key="4">
    <source>
        <dbReference type="EMBL" id="OIR16493.1"/>
    </source>
</evidence>
<organism evidence="4">
    <name type="scientific">mine drainage metagenome</name>
    <dbReference type="NCBI Taxonomy" id="410659"/>
    <lineage>
        <taxon>unclassified sequences</taxon>
        <taxon>metagenomes</taxon>
        <taxon>ecological metagenomes</taxon>
    </lineage>
</organism>
<dbReference type="Pfam" id="PF00990">
    <property type="entry name" value="GGDEF"/>
    <property type="match status" value="1"/>
</dbReference>
<evidence type="ECO:0000259" key="1">
    <source>
        <dbReference type="PROSITE" id="PS50112"/>
    </source>
</evidence>
<dbReference type="PANTHER" id="PTHR44757">
    <property type="entry name" value="DIGUANYLATE CYCLASE DGCP"/>
    <property type="match status" value="1"/>
</dbReference>
<feature type="domain" description="PAC" evidence="2">
    <location>
        <begin position="83"/>
        <end position="135"/>
    </location>
</feature>
<dbReference type="PROSITE" id="PS50113">
    <property type="entry name" value="PAC"/>
    <property type="match status" value="1"/>
</dbReference>
<dbReference type="FunFam" id="3.30.70.270:FF:000001">
    <property type="entry name" value="Diguanylate cyclase domain protein"/>
    <property type="match status" value="1"/>
</dbReference>
<dbReference type="InterPro" id="IPR000014">
    <property type="entry name" value="PAS"/>
</dbReference>
<dbReference type="SMART" id="SM00267">
    <property type="entry name" value="GGDEF"/>
    <property type="match status" value="1"/>
</dbReference>
<reference evidence="4" key="1">
    <citation type="submission" date="2016-10" db="EMBL/GenBank/DDBJ databases">
        <title>Sequence of Gallionella enrichment culture.</title>
        <authorList>
            <person name="Poehlein A."/>
            <person name="Muehling M."/>
            <person name="Daniel R."/>
        </authorList>
    </citation>
    <scope>NUCLEOTIDE SEQUENCE</scope>
</reference>
<proteinExistence type="predicted"/>
<dbReference type="InterPro" id="IPR000700">
    <property type="entry name" value="PAS-assoc_C"/>
</dbReference>
<dbReference type="SMART" id="SM00091">
    <property type="entry name" value="PAS"/>
    <property type="match status" value="1"/>
</dbReference>
<sequence>MISHQTDLEFVHRVQNAIDMLPSPIFIKDGAGRYIACNRAFESYIGVPRSELCGATVYDIAPAELAAIYEKADLDLMAKGGTQSYEANVRYADGSYHDVIFFKSVFHNAEGKTDGISGVILDITERKRLESELAQAARVDFLTGALNLRTFYDLANQQFTSFKRTGEEFSLLMIDLDYFKEINDTLGHDAGDDALRKFVQTAKTNLREQDIFARTGGDEFRLLLPGTSQSGAMLLAERIREEVNQVKIGTPNGSIALSMSTGLCSSLPDDHSIDSIVSRADVALYRAKAAGRNTVKAHGHIDCKYHPDVKTDSVSF</sequence>
<evidence type="ECO:0000259" key="2">
    <source>
        <dbReference type="PROSITE" id="PS50113"/>
    </source>
</evidence>
<dbReference type="AlphaFoldDB" id="A0A1J5TJN6"/>
<dbReference type="InterPro" id="IPR013656">
    <property type="entry name" value="PAS_4"/>
</dbReference>
<name>A0A1J5TJN6_9ZZZZ</name>
<dbReference type="EMBL" id="MLJW01000007">
    <property type="protein sequence ID" value="OIR16493.1"/>
    <property type="molecule type" value="Genomic_DNA"/>
</dbReference>
<comment type="caution">
    <text evidence="4">The sequence shown here is derived from an EMBL/GenBank/DDBJ whole genome shotgun (WGS) entry which is preliminary data.</text>
</comment>
<keyword evidence="4" id="KW-0808">Transferase</keyword>
<dbReference type="InterPro" id="IPR035965">
    <property type="entry name" value="PAS-like_dom_sf"/>
</dbReference>
<dbReference type="InterPro" id="IPR029787">
    <property type="entry name" value="Nucleotide_cyclase"/>
</dbReference>
<dbReference type="Pfam" id="PF08448">
    <property type="entry name" value="PAS_4"/>
    <property type="match status" value="1"/>
</dbReference>
<dbReference type="SUPFAM" id="SSF55073">
    <property type="entry name" value="Nucleotide cyclase"/>
    <property type="match status" value="1"/>
</dbReference>
<feature type="domain" description="PAS" evidence="1">
    <location>
        <begin position="10"/>
        <end position="81"/>
    </location>
</feature>
<keyword evidence="4" id="KW-0548">Nucleotidyltransferase</keyword>
<feature type="domain" description="GGDEF" evidence="3">
    <location>
        <begin position="167"/>
        <end position="300"/>
    </location>
</feature>
<dbReference type="GO" id="GO:0052621">
    <property type="term" value="F:diguanylate cyclase activity"/>
    <property type="evidence" value="ECO:0007669"/>
    <property type="project" value="UniProtKB-EC"/>
</dbReference>
<dbReference type="NCBIfam" id="TIGR00229">
    <property type="entry name" value="sensory_box"/>
    <property type="match status" value="1"/>
</dbReference>
<accession>A0A1J5TJN6</accession>
<protein>
    <submittedName>
        <fullName evidence="4">Putative diguanylate cyclase YdaM</fullName>
        <ecNumber evidence="4">2.7.7.65</ecNumber>
    </submittedName>
</protein>
<dbReference type="SUPFAM" id="SSF55785">
    <property type="entry name" value="PYP-like sensor domain (PAS domain)"/>
    <property type="match status" value="1"/>
</dbReference>
<dbReference type="CDD" id="cd00130">
    <property type="entry name" value="PAS"/>
    <property type="match status" value="1"/>
</dbReference>
<dbReference type="EC" id="2.7.7.65" evidence="4"/>
<dbReference type="InterPro" id="IPR000160">
    <property type="entry name" value="GGDEF_dom"/>
</dbReference>
<dbReference type="PROSITE" id="PS50112">
    <property type="entry name" value="PAS"/>
    <property type="match status" value="1"/>
</dbReference>
<dbReference type="Gene3D" id="3.30.70.270">
    <property type="match status" value="1"/>
</dbReference>
<evidence type="ECO:0000259" key="3">
    <source>
        <dbReference type="PROSITE" id="PS50887"/>
    </source>
</evidence>
<dbReference type="PANTHER" id="PTHR44757:SF2">
    <property type="entry name" value="BIOFILM ARCHITECTURE MAINTENANCE PROTEIN MBAA"/>
    <property type="match status" value="1"/>
</dbReference>
<dbReference type="Gene3D" id="3.30.450.20">
    <property type="entry name" value="PAS domain"/>
    <property type="match status" value="1"/>
</dbReference>
<dbReference type="InterPro" id="IPR052155">
    <property type="entry name" value="Biofilm_reg_signaling"/>
</dbReference>
<dbReference type="CDD" id="cd01949">
    <property type="entry name" value="GGDEF"/>
    <property type="match status" value="1"/>
</dbReference>
<dbReference type="InterPro" id="IPR043128">
    <property type="entry name" value="Rev_trsase/Diguanyl_cyclase"/>
</dbReference>
<gene>
    <name evidence="4" type="primary">ydaM_3</name>
    <name evidence="4" type="ORF">GALL_32180</name>
</gene>